<comment type="cofactor">
    <cofactor evidence="3">
        <name>(R)-lipoate</name>
        <dbReference type="ChEBI" id="CHEBI:83088"/>
    </cofactor>
    <text evidence="3">Binds 1 lipoyl cofactor covalently.</text>
</comment>
<dbReference type="InterPro" id="IPR002930">
    <property type="entry name" value="GCV_H"/>
</dbReference>
<evidence type="ECO:0000256" key="1">
    <source>
        <dbReference type="ARBA" id="ARBA00009249"/>
    </source>
</evidence>
<dbReference type="InterPro" id="IPR011053">
    <property type="entry name" value="Single_hybrid_motif"/>
</dbReference>
<dbReference type="InterPro" id="IPR033753">
    <property type="entry name" value="GCV_H/Fam206"/>
</dbReference>
<dbReference type="GO" id="GO:0005960">
    <property type="term" value="C:glycine cleavage complex"/>
    <property type="evidence" value="ECO:0007669"/>
    <property type="project" value="InterPro"/>
</dbReference>
<evidence type="ECO:0000256" key="2">
    <source>
        <dbReference type="ARBA" id="ARBA00022823"/>
    </source>
</evidence>
<dbReference type="STRING" id="1576369.SAMN05421753_105138"/>
<comment type="similarity">
    <text evidence="1 3">Belongs to the GcvH family.</text>
</comment>
<proteinExistence type="inferred from homology"/>
<evidence type="ECO:0000313" key="7">
    <source>
        <dbReference type="Proteomes" id="UP000199518"/>
    </source>
</evidence>
<keyword evidence="2 3" id="KW-0450">Lipoyl</keyword>
<dbReference type="PROSITE" id="PS50968">
    <property type="entry name" value="BIOTINYL_LIPOYL"/>
    <property type="match status" value="1"/>
</dbReference>
<evidence type="ECO:0000313" key="6">
    <source>
        <dbReference type="EMBL" id="SFI07814.1"/>
    </source>
</evidence>
<evidence type="ECO:0000256" key="4">
    <source>
        <dbReference type="PIRSR" id="PIRSR617453-50"/>
    </source>
</evidence>
<dbReference type="AlphaFoldDB" id="A0A1I3F989"/>
<dbReference type="PANTHER" id="PTHR11715">
    <property type="entry name" value="GLYCINE CLEAVAGE SYSTEM H PROTEIN"/>
    <property type="match status" value="1"/>
</dbReference>
<sequence>MNPSQLKFAKTHEWVSVEGQIATIGISDFAVKELTDVVHLEFPQTGKTVSVGDEMGEIESVKAVSDLYAPVSGKIVALNSALQGDLSPLSDDPFGAGWILKIELSNPGDVEKLMSYADYQKECESH</sequence>
<dbReference type="CDD" id="cd06848">
    <property type="entry name" value="GCS_H"/>
    <property type="match status" value="1"/>
</dbReference>
<dbReference type="Gene3D" id="2.40.50.100">
    <property type="match status" value="1"/>
</dbReference>
<dbReference type="HAMAP" id="MF_00272">
    <property type="entry name" value="GcvH"/>
    <property type="match status" value="1"/>
</dbReference>
<dbReference type="PROSITE" id="PS00189">
    <property type="entry name" value="LIPOYL"/>
    <property type="match status" value="1"/>
</dbReference>
<reference evidence="7" key="1">
    <citation type="submission" date="2016-10" db="EMBL/GenBank/DDBJ databases">
        <authorList>
            <person name="Varghese N."/>
            <person name="Submissions S."/>
        </authorList>
    </citation>
    <scope>NUCLEOTIDE SEQUENCE [LARGE SCALE GENOMIC DNA]</scope>
    <source>
        <strain evidence="7">DSM 26348</strain>
    </source>
</reference>
<dbReference type="GO" id="GO:0005829">
    <property type="term" value="C:cytosol"/>
    <property type="evidence" value="ECO:0007669"/>
    <property type="project" value="TreeGrafter"/>
</dbReference>
<dbReference type="RefSeq" id="WP_092049051.1">
    <property type="nucleotide sequence ID" value="NZ_FOQD01000005.1"/>
</dbReference>
<dbReference type="GO" id="GO:0009249">
    <property type="term" value="P:protein lipoylation"/>
    <property type="evidence" value="ECO:0007669"/>
    <property type="project" value="TreeGrafter"/>
</dbReference>
<accession>A0A1I3F989</accession>
<dbReference type="Pfam" id="PF01597">
    <property type="entry name" value="GCV_H"/>
    <property type="match status" value="1"/>
</dbReference>
<evidence type="ECO:0000259" key="5">
    <source>
        <dbReference type="PROSITE" id="PS50968"/>
    </source>
</evidence>
<dbReference type="InterPro" id="IPR000089">
    <property type="entry name" value="Biotin_lipoyl"/>
</dbReference>
<dbReference type="InterPro" id="IPR003016">
    <property type="entry name" value="2-oxoA_DH_lipoyl-BS"/>
</dbReference>
<feature type="modified residue" description="N6-lipoyllysine" evidence="3 4">
    <location>
        <position position="62"/>
    </location>
</feature>
<dbReference type="NCBIfam" id="TIGR00527">
    <property type="entry name" value="gcvH"/>
    <property type="match status" value="1"/>
</dbReference>
<dbReference type="EMBL" id="FOQD01000005">
    <property type="protein sequence ID" value="SFI07814.1"/>
    <property type="molecule type" value="Genomic_DNA"/>
</dbReference>
<name>A0A1I3F989_9PLAN</name>
<dbReference type="PANTHER" id="PTHR11715:SF3">
    <property type="entry name" value="GLYCINE CLEAVAGE SYSTEM H PROTEIN-RELATED"/>
    <property type="match status" value="1"/>
</dbReference>
<comment type="subunit">
    <text evidence="3">The glycine cleavage system is composed of four proteins: P, T, L and H.</text>
</comment>
<dbReference type="InterPro" id="IPR017453">
    <property type="entry name" value="GCV_H_sub"/>
</dbReference>
<feature type="domain" description="Lipoyl-binding" evidence="5">
    <location>
        <begin position="21"/>
        <end position="103"/>
    </location>
</feature>
<dbReference type="SUPFAM" id="SSF51230">
    <property type="entry name" value="Single hybrid motif"/>
    <property type="match status" value="1"/>
</dbReference>
<gene>
    <name evidence="3" type="primary">gcvH</name>
    <name evidence="6" type="ORF">SAMN05421753_105138</name>
</gene>
<dbReference type="GO" id="GO:0019464">
    <property type="term" value="P:glycine decarboxylation via glycine cleavage system"/>
    <property type="evidence" value="ECO:0007669"/>
    <property type="project" value="UniProtKB-UniRule"/>
</dbReference>
<protein>
    <recommendedName>
        <fullName evidence="3">Glycine cleavage system H protein</fullName>
    </recommendedName>
</protein>
<dbReference type="OrthoDB" id="9796712at2"/>
<organism evidence="6 7">
    <name type="scientific">Planctomicrobium piriforme</name>
    <dbReference type="NCBI Taxonomy" id="1576369"/>
    <lineage>
        <taxon>Bacteria</taxon>
        <taxon>Pseudomonadati</taxon>
        <taxon>Planctomycetota</taxon>
        <taxon>Planctomycetia</taxon>
        <taxon>Planctomycetales</taxon>
        <taxon>Planctomycetaceae</taxon>
        <taxon>Planctomicrobium</taxon>
    </lineage>
</organism>
<dbReference type="Proteomes" id="UP000199518">
    <property type="component" value="Unassembled WGS sequence"/>
</dbReference>
<evidence type="ECO:0000256" key="3">
    <source>
        <dbReference type="HAMAP-Rule" id="MF_00272"/>
    </source>
</evidence>
<keyword evidence="7" id="KW-1185">Reference proteome</keyword>
<comment type="function">
    <text evidence="3">The glycine cleavage system catalyzes the degradation of glycine. The H protein shuttles the methylamine group of glycine from the P protein to the T protein.</text>
</comment>
<dbReference type="NCBIfam" id="NF002270">
    <property type="entry name" value="PRK01202.1"/>
    <property type="match status" value="1"/>
</dbReference>